<dbReference type="EMBL" id="BAAATD010000016">
    <property type="protein sequence ID" value="GAA2631790.1"/>
    <property type="molecule type" value="Genomic_DNA"/>
</dbReference>
<name>A0ABN3QQ37_9ACTN</name>
<feature type="domain" description="HTH araC/xylS-type" evidence="3">
    <location>
        <begin position="1"/>
        <end position="50"/>
    </location>
</feature>
<evidence type="ECO:0000313" key="5">
    <source>
        <dbReference type="Proteomes" id="UP001501509"/>
    </source>
</evidence>
<dbReference type="InterPro" id="IPR018060">
    <property type="entry name" value="HTH_AraC"/>
</dbReference>
<sequence length="81" mass="8977">MFRFRHAEELLTDGWSPVRTAAVSGFSDEAHLTREFKRLTGLTPALFHVNGFTGVAESGQWARRSSMTSVTSSIKPMGHPQ</sequence>
<evidence type="ECO:0000313" key="4">
    <source>
        <dbReference type="EMBL" id="GAA2631790.1"/>
    </source>
</evidence>
<keyword evidence="2" id="KW-0804">Transcription</keyword>
<gene>
    <name evidence="4" type="ORF">GCM10010411_82450</name>
</gene>
<keyword evidence="1" id="KW-0805">Transcription regulation</keyword>
<organism evidence="4 5">
    <name type="scientific">Actinomadura fulvescens</name>
    <dbReference type="NCBI Taxonomy" id="46160"/>
    <lineage>
        <taxon>Bacteria</taxon>
        <taxon>Bacillati</taxon>
        <taxon>Actinomycetota</taxon>
        <taxon>Actinomycetes</taxon>
        <taxon>Streptosporangiales</taxon>
        <taxon>Thermomonosporaceae</taxon>
        <taxon>Actinomadura</taxon>
    </lineage>
</organism>
<dbReference type="Proteomes" id="UP001501509">
    <property type="component" value="Unassembled WGS sequence"/>
</dbReference>
<evidence type="ECO:0000256" key="2">
    <source>
        <dbReference type="ARBA" id="ARBA00023163"/>
    </source>
</evidence>
<dbReference type="Gene3D" id="1.10.10.60">
    <property type="entry name" value="Homeodomain-like"/>
    <property type="match status" value="1"/>
</dbReference>
<reference evidence="4 5" key="1">
    <citation type="journal article" date="2019" name="Int. J. Syst. Evol. Microbiol.">
        <title>The Global Catalogue of Microorganisms (GCM) 10K type strain sequencing project: providing services to taxonomists for standard genome sequencing and annotation.</title>
        <authorList>
            <consortium name="The Broad Institute Genomics Platform"/>
            <consortium name="The Broad Institute Genome Sequencing Center for Infectious Disease"/>
            <person name="Wu L."/>
            <person name="Ma J."/>
        </authorList>
    </citation>
    <scope>NUCLEOTIDE SEQUENCE [LARGE SCALE GENOMIC DNA]</scope>
    <source>
        <strain evidence="4 5">JCM 6833</strain>
    </source>
</reference>
<proteinExistence type="predicted"/>
<accession>A0ABN3QQ37</accession>
<dbReference type="SUPFAM" id="SSF46689">
    <property type="entry name" value="Homeodomain-like"/>
    <property type="match status" value="1"/>
</dbReference>
<dbReference type="InterPro" id="IPR009057">
    <property type="entry name" value="Homeodomain-like_sf"/>
</dbReference>
<evidence type="ECO:0000259" key="3">
    <source>
        <dbReference type="PROSITE" id="PS01124"/>
    </source>
</evidence>
<dbReference type="PROSITE" id="PS01124">
    <property type="entry name" value="HTH_ARAC_FAMILY_2"/>
    <property type="match status" value="1"/>
</dbReference>
<protein>
    <recommendedName>
        <fullName evidence="3">HTH araC/xylS-type domain-containing protein</fullName>
    </recommendedName>
</protein>
<keyword evidence="5" id="KW-1185">Reference proteome</keyword>
<evidence type="ECO:0000256" key="1">
    <source>
        <dbReference type="ARBA" id="ARBA00023015"/>
    </source>
</evidence>
<comment type="caution">
    <text evidence="4">The sequence shown here is derived from an EMBL/GenBank/DDBJ whole genome shotgun (WGS) entry which is preliminary data.</text>
</comment>